<gene>
    <name evidence="7" type="ORF">BDK92_0586</name>
</gene>
<dbReference type="InterPro" id="IPR011701">
    <property type="entry name" value="MFS"/>
</dbReference>
<dbReference type="Proteomes" id="UP000277671">
    <property type="component" value="Unassembled WGS sequence"/>
</dbReference>
<dbReference type="EMBL" id="RBKT01000001">
    <property type="protein sequence ID" value="RKR86362.1"/>
    <property type="molecule type" value="Genomic_DNA"/>
</dbReference>
<evidence type="ECO:0000256" key="1">
    <source>
        <dbReference type="ARBA" id="ARBA00004651"/>
    </source>
</evidence>
<dbReference type="PANTHER" id="PTHR23513:SF11">
    <property type="entry name" value="STAPHYLOFERRIN A TRANSPORTER"/>
    <property type="match status" value="1"/>
</dbReference>
<evidence type="ECO:0000313" key="7">
    <source>
        <dbReference type="EMBL" id="RKR86362.1"/>
    </source>
</evidence>
<dbReference type="InterPro" id="IPR036259">
    <property type="entry name" value="MFS_trans_sf"/>
</dbReference>
<dbReference type="GO" id="GO:0022857">
    <property type="term" value="F:transmembrane transporter activity"/>
    <property type="evidence" value="ECO:0007669"/>
    <property type="project" value="InterPro"/>
</dbReference>
<feature type="transmembrane region" description="Helical" evidence="6">
    <location>
        <begin position="140"/>
        <end position="161"/>
    </location>
</feature>
<keyword evidence="8" id="KW-1185">Reference proteome</keyword>
<keyword evidence="3 6" id="KW-0812">Transmembrane</keyword>
<dbReference type="OrthoDB" id="3287459at2"/>
<keyword evidence="2" id="KW-1003">Cell membrane</keyword>
<evidence type="ECO:0000256" key="6">
    <source>
        <dbReference type="SAM" id="Phobius"/>
    </source>
</evidence>
<dbReference type="SUPFAM" id="SSF103473">
    <property type="entry name" value="MFS general substrate transporter"/>
    <property type="match status" value="1"/>
</dbReference>
<organism evidence="7 8">
    <name type="scientific">Micromonospora pisi</name>
    <dbReference type="NCBI Taxonomy" id="589240"/>
    <lineage>
        <taxon>Bacteria</taxon>
        <taxon>Bacillati</taxon>
        <taxon>Actinomycetota</taxon>
        <taxon>Actinomycetes</taxon>
        <taxon>Micromonosporales</taxon>
        <taxon>Micromonosporaceae</taxon>
        <taxon>Micromonospora</taxon>
    </lineage>
</organism>
<sequence length="396" mass="41172">MHTYRELFQVPEFRPLFLSVCAGMAASTLRGLALATLVYSATGSPLLSALSLFGSHFAQVIGALTLLSVADRMPPRVAMVALAVIQAVGTLALALPGMPVWGLFVVIGVMGLVGSVGGGVRWGLLGEITPGDDYILARSVFNMSVGAMQISGFALGGLLLTLTTPRVVLVMAAALCLAAALVARFGLLRRPPRATGRPSVGETWRVNVLLWSGPARRYAYLAAWVPNGLVVGCEALFVPYDPDAAAVLFVAGALGMLTGDTVMGRFVRPEWRKRLLTPMQLLLGVPYLLFALSPALPLAALAVAAASAGFSGGLLLQQRIVALTPQEVRGQALGLHSAGMLTMQAVGASVAGFVAQYVSTGNAMVVMGLLSITIALTLRPGLRATAADRVLTTSPV</sequence>
<keyword evidence="5 6" id="KW-0472">Membrane</keyword>
<protein>
    <submittedName>
        <fullName evidence="7">Putative MFS family arabinose efflux permease</fullName>
    </submittedName>
</protein>
<feature type="transmembrane region" description="Helical" evidence="6">
    <location>
        <begin position="364"/>
        <end position="382"/>
    </location>
</feature>
<evidence type="ECO:0000313" key="8">
    <source>
        <dbReference type="Proteomes" id="UP000277671"/>
    </source>
</evidence>
<feature type="transmembrane region" description="Helical" evidence="6">
    <location>
        <begin position="46"/>
        <end position="70"/>
    </location>
</feature>
<name>A0A495JDD2_9ACTN</name>
<dbReference type="Pfam" id="PF07690">
    <property type="entry name" value="MFS_1"/>
    <property type="match status" value="1"/>
</dbReference>
<evidence type="ECO:0000256" key="3">
    <source>
        <dbReference type="ARBA" id="ARBA00022692"/>
    </source>
</evidence>
<dbReference type="AlphaFoldDB" id="A0A495JDD2"/>
<feature type="transmembrane region" description="Helical" evidence="6">
    <location>
        <begin position="298"/>
        <end position="316"/>
    </location>
</feature>
<feature type="transmembrane region" description="Helical" evidence="6">
    <location>
        <begin position="244"/>
        <end position="263"/>
    </location>
</feature>
<dbReference type="Gene3D" id="1.20.1250.20">
    <property type="entry name" value="MFS general substrate transporter like domains"/>
    <property type="match status" value="1"/>
</dbReference>
<dbReference type="RefSeq" id="WP_121154322.1">
    <property type="nucleotide sequence ID" value="NZ_RBKT01000001.1"/>
</dbReference>
<feature type="transmembrane region" description="Helical" evidence="6">
    <location>
        <begin position="16"/>
        <end position="40"/>
    </location>
</feature>
<evidence type="ECO:0000256" key="2">
    <source>
        <dbReference type="ARBA" id="ARBA00022475"/>
    </source>
</evidence>
<evidence type="ECO:0000256" key="5">
    <source>
        <dbReference type="ARBA" id="ARBA00023136"/>
    </source>
</evidence>
<proteinExistence type="predicted"/>
<comment type="caution">
    <text evidence="7">The sequence shown here is derived from an EMBL/GenBank/DDBJ whole genome shotgun (WGS) entry which is preliminary data.</text>
</comment>
<dbReference type="PANTHER" id="PTHR23513">
    <property type="entry name" value="INTEGRAL MEMBRANE EFFLUX PROTEIN-RELATED"/>
    <property type="match status" value="1"/>
</dbReference>
<feature type="transmembrane region" description="Helical" evidence="6">
    <location>
        <begin position="218"/>
        <end position="238"/>
    </location>
</feature>
<evidence type="ECO:0000256" key="4">
    <source>
        <dbReference type="ARBA" id="ARBA00022989"/>
    </source>
</evidence>
<keyword evidence="4 6" id="KW-1133">Transmembrane helix</keyword>
<feature type="transmembrane region" description="Helical" evidence="6">
    <location>
        <begin position="167"/>
        <end position="187"/>
    </location>
</feature>
<reference evidence="7 8" key="1">
    <citation type="submission" date="2018-10" db="EMBL/GenBank/DDBJ databases">
        <title>Sequencing the genomes of 1000 actinobacteria strains.</title>
        <authorList>
            <person name="Klenk H.-P."/>
        </authorList>
    </citation>
    <scope>NUCLEOTIDE SEQUENCE [LARGE SCALE GENOMIC DNA]</scope>
    <source>
        <strain evidence="7 8">DSM 45175</strain>
    </source>
</reference>
<accession>A0A495JDD2</accession>
<feature type="transmembrane region" description="Helical" evidence="6">
    <location>
        <begin position="77"/>
        <end position="95"/>
    </location>
</feature>
<feature type="transmembrane region" description="Helical" evidence="6">
    <location>
        <begin position="101"/>
        <end position="120"/>
    </location>
</feature>
<comment type="subcellular location">
    <subcellularLocation>
        <location evidence="1">Cell membrane</location>
        <topology evidence="1">Multi-pass membrane protein</topology>
    </subcellularLocation>
</comment>
<dbReference type="GO" id="GO:0005886">
    <property type="term" value="C:plasma membrane"/>
    <property type="evidence" value="ECO:0007669"/>
    <property type="project" value="UniProtKB-SubCell"/>
</dbReference>